<sequence>MSTRPSPTPPALGRPKNAAANLTPGHASSSSSTNNNNNNNNLSQQPASMTPAARAVRGTTPSRAAAAAAVEGDKPARPASKDSLKQKMARKPDESPKPSRADEVRLAPHNGTRTAPTDLCVQQLKALKADFDGLRSHLTCKICVRLFYQPYTIACGHTYCYSCLCTWFVANKARKTCPDCRAVVSQIPAPAYVLRDMTTLFVSRPDLLPPGETVENHAKCQQEEADAVQQDKDNPDPRTGGLFKGCFSRSLGRIPTPHLRAIRDQEDGVDRCPLCNWELEDGECGQCGLFFNDNGEVTWNNSFNGFSDMDETSERDLSGEDLDIEFDMDDGLDGYDDQMDGWEDYLGDETSYMMQRYLQHGIPPQAGFRNHRRMTHSEAGSRRSYSQSIVSDMYTDEMDTVEEEDEEGADEDSSMNDFIDDDGPQSHASTSASSTPGQTPQPPTSRARLQGRARRIVESEASSSISSVPEDEEEDEEEDQGPIRRGQRNRAQNRLLNRANGSREPSGPPSSTSTDASHEQELDEDTQALLQADGWMLQHDGPDEEMYEDDDSDGGRTTIGCDTTAVSNDRLRLGGSLTPTADRPRPDAGIRPPSRSGTRFMDASRGLRRRSSVLSTSTAHYEDGEADDDDSDPDPDGDVTMAMNSLRARRSRAHMRNAAAFNNPIQSRFHNRGFSQENAIDLDADDHSDDSQRGGNRRYNPRISWMFADHQRSLQEFQGGHNLVDLEPRSITPITRPRTANRNRPSPAQQFSPFMAPAPTRLRTPLMDNSLNMGPVARMPTSPRRAVNSASIAATNHVDNYARDDRASSISSASNASVIYTPGTTTPSSEYSANSIAQAQAAAAVDMIDRPPSRISARPPSTTGRRNPPTFSPVYPSFPHTNVGLNLQGRFVNQRAGNPWGAYVQPNGIRSRTSRPALRDQSSTATLRASNSRANIRDGGIPPQGMRVQSSRINLRAQPSQRRLNSQASSRTLRASDQARPPQSPVANAGAGESANASAQPPSRPTRITPDERDARARELINTRMRALGNTSYQPGAAPVRTNPFTAGFRRPSGTPELPVNMGTTIAPQHIRSNSNESMTSVGSSHTAQATPPSPVMTRRRSNRNMVTGPPPAMAQNQATFAPVGNGYANSNNTYFRGRQGSLTGGASAYESPLNQQNARSPMVAATGQLI</sequence>
<dbReference type="GO" id="GO:0061630">
    <property type="term" value="F:ubiquitin protein ligase activity"/>
    <property type="evidence" value="ECO:0007669"/>
    <property type="project" value="TreeGrafter"/>
</dbReference>
<feature type="compositionally biased region" description="Acidic residues" evidence="5">
    <location>
        <begin position="624"/>
        <end position="637"/>
    </location>
</feature>
<feature type="compositionally biased region" description="Acidic residues" evidence="5">
    <location>
        <begin position="469"/>
        <end position="480"/>
    </location>
</feature>
<dbReference type="CDD" id="cd16568">
    <property type="entry name" value="RING-HC_ScPSH1-like"/>
    <property type="match status" value="1"/>
</dbReference>
<feature type="compositionally biased region" description="Low complexity" evidence="5">
    <location>
        <begin position="28"/>
        <end position="43"/>
    </location>
</feature>
<dbReference type="GO" id="GO:0005634">
    <property type="term" value="C:nucleus"/>
    <property type="evidence" value="ECO:0007669"/>
    <property type="project" value="TreeGrafter"/>
</dbReference>
<reference evidence="7" key="1">
    <citation type="journal article" date="2020" name="Stud. Mycol.">
        <title>101 Dothideomycetes genomes: a test case for predicting lifestyles and emergence of pathogens.</title>
        <authorList>
            <person name="Haridas S."/>
            <person name="Albert R."/>
            <person name="Binder M."/>
            <person name="Bloem J."/>
            <person name="Labutti K."/>
            <person name="Salamov A."/>
            <person name="Andreopoulos B."/>
            <person name="Baker S."/>
            <person name="Barry K."/>
            <person name="Bills G."/>
            <person name="Bluhm B."/>
            <person name="Cannon C."/>
            <person name="Castanera R."/>
            <person name="Culley D."/>
            <person name="Daum C."/>
            <person name="Ezra D."/>
            <person name="Gonzalez J."/>
            <person name="Henrissat B."/>
            <person name="Kuo A."/>
            <person name="Liang C."/>
            <person name="Lipzen A."/>
            <person name="Lutzoni F."/>
            <person name="Magnuson J."/>
            <person name="Mondo S."/>
            <person name="Nolan M."/>
            <person name="Ohm R."/>
            <person name="Pangilinan J."/>
            <person name="Park H.-J."/>
            <person name="Ramirez L."/>
            <person name="Alfaro M."/>
            <person name="Sun H."/>
            <person name="Tritt A."/>
            <person name="Yoshinaga Y."/>
            <person name="Zwiers L.-H."/>
            <person name="Turgeon B."/>
            <person name="Goodwin S."/>
            <person name="Spatafora J."/>
            <person name="Crous P."/>
            <person name="Grigoriev I."/>
        </authorList>
    </citation>
    <scope>NUCLEOTIDE SEQUENCE</scope>
    <source>
        <strain evidence="7">CBS 122681</strain>
    </source>
</reference>
<dbReference type="InterPro" id="IPR001841">
    <property type="entry name" value="Znf_RING"/>
</dbReference>
<feature type="compositionally biased region" description="Acidic residues" evidence="5">
    <location>
        <begin position="394"/>
        <end position="423"/>
    </location>
</feature>
<dbReference type="PROSITE" id="PS50089">
    <property type="entry name" value="ZF_RING_2"/>
    <property type="match status" value="1"/>
</dbReference>
<feature type="compositionally biased region" description="Polar residues" evidence="5">
    <location>
        <begin position="947"/>
        <end position="975"/>
    </location>
</feature>
<dbReference type="Gene3D" id="3.30.40.10">
    <property type="entry name" value="Zinc/RING finger domain, C3HC4 (zinc finger)"/>
    <property type="match status" value="1"/>
</dbReference>
<name>A0A6A6STC1_9PLEO</name>
<evidence type="ECO:0000256" key="3">
    <source>
        <dbReference type="ARBA" id="ARBA00022833"/>
    </source>
</evidence>
<feature type="region of interest" description="Disordered" evidence="5">
    <location>
        <begin position="734"/>
        <end position="756"/>
    </location>
</feature>
<dbReference type="PANTHER" id="PTHR15898:SF13">
    <property type="entry name" value="BIFUNCTIONAL APOPTOSIS REGULATOR"/>
    <property type="match status" value="1"/>
</dbReference>
<gene>
    <name evidence="7" type="ORF">K491DRAFT_683175</name>
</gene>
<evidence type="ECO:0000256" key="5">
    <source>
        <dbReference type="SAM" id="MobiDB-lite"/>
    </source>
</evidence>
<dbReference type="PANTHER" id="PTHR15898">
    <property type="entry name" value="BIFUNCTIONAL APOPTOSIS REGULATOR"/>
    <property type="match status" value="1"/>
</dbReference>
<evidence type="ECO:0000259" key="6">
    <source>
        <dbReference type="PROSITE" id="PS50089"/>
    </source>
</evidence>
<dbReference type="SMART" id="SM00184">
    <property type="entry name" value="RING"/>
    <property type="match status" value="1"/>
</dbReference>
<feature type="compositionally biased region" description="Low complexity" evidence="5">
    <location>
        <begin position="428"/>
        <end position="438"/>
    </location>
</feature>
<dbReference type="SUPFAM" id="SSF57850">
    <property type="entry name" value="RING/U-box"/>
    <property type="match status" value="1"/>
</dbReference>
<dbReference type="PROSITE" id="PS00518">
    <property type="entry name" value="ZF_RING_1"/>
    <property type="match status" value="1"/>
</dbReference>
<feature type="compositionally biased region" description="Polar residues" evidence="5">
    <location>
        <begin position="920"/>
        <end position="934"/>
    </location>
</feature>
<dbReference type="Pfam" id="PF13445">
    <property type="entry name" value="zf-RING_UBOX"/>
    <property type="match status" value="1"/>
</dbReference>
<dbReference type="InterPro" id="IPR027370">
    <property type="entry name" value="Znf-RING_euk"/>
</dbReference>
<keyword evidence="8" id="KW-1185">Reference proteome</keyword>
<feature type="domain" description="RING-type" evidence="6">
    <location>
        <begin position="140"/>
        <end position="181"/>
    </location>
</feature>
<dbReference type="GO" id="GO:0008270">
    <property type="term" value="F:zinc ion binding"/>
    <property type="evidence" value="ECO:0007669"/>
    <property type="project" value="UniProtKB-KW"/>
</dbReference>
<feature type="region of interest" description="Disordered" evidence="5">
    <location>
        <begin position="1075"/>
        <end position="1101"/>
    </location>
</feature>
<feature type="compositionally biased region" description="Polar residues" evidence="5">
    <location>
        <begin position="1075"/>
        <end position="1091"/>
    </location>
</feature>
<feature type="compositionally biased region" description="Low complexity" evidence="5">
    <location>
        <begin position="489"/>
        <end position="500"/>
    </location>
</feature>
<accession>A0A6A6STC1</accession>
<feature type="compositionally biased region" description="Low complexity" evidence="5">
    <location>
        <begin position="987"/>
        <end position="999"/>
    </location>
</feature>
<evidence type="ECO:0000313" key="8">
    <source>
        <dbReference type="Proteomes" id="UP000799324"/>
    </source>
</evidence>
<feature type="region of interest" description="Disordered" evidence="5">
    <location>
        <begin position="363"/>
        <end position="638"/>
    </location>
</feature>
<feature type="region of interest" description="Disordered" evidence="5">
    <location>
        <begin position="848"/>
        <end position="871"/>
    </location>
</feature>
<evidence type="ECO:0000256" key="2">
    <source>
        <dbReference type="ARBA" id="ARBA00022771"/>
    </source>
</evidence>
<feature type="compositionally biased region" description="Acidic residues" evidence="5">
    <location>
        <begin position="542"/>
        <end position="552"/>
    </location>
</feature>
<dbReference type="EMBL" id="MU004462">
    <property type="protein sequence ID" value="KAF2650251.1"/>
    <property type="molecule type" value="Genomic_DNA"/>
</dbReference>
<dbReference type="AlphaFoldDB" id="A0A6A6STC1"/>
<evidence type="ECO:0000256" key="4">
    <source>
        <dbReference type="PROSITE-ProRule" id="PRU00175"/>
    </source>
</evidence>
<organism evidence="7 8">
    <name type="scientific">Lophiostoma macrostomum CBS 122681</name>
    <dbReference type="NCBI Taxonomy" id="1314788"/>
    <lineage>
        <taxon>Eukaryota</taxon>
        <taxon>Fungi</taxon>
        <taxon>Dikarya</taxon>
        <taxon>Ascomycota</taxon>
        <taxon>Pezizomycotina</taxon>
        <taxon>Dothideomycetes</taxon>
        <taxon>Pleosporomycetidae</taxon>
        <taxon>Pleosporales</taxon>
        <taxon>Lophiostomataceae</taxon>
        <taxon>Lophiostoma</taxon>
    </lineage>
</organism>
<keyword evidence="3" id="KW-0862">Zinc</keyword>
<feature type="region of interest" description="Disordered" evidence="5">
    <location>
        <begin position="898"/>
        <end position="1013"/>
    </location>
</feature>
<feature type="compositionally biased region" description="Pro residues" evidence="5">
    <location>
        <begin position="1"/>
        <end position="12"/>
    </location>
</feature>
<keyword evidence="2 4" id="KW-0863">Zinc-finger</keyword>
<evidence type="ECO:0000256" key="1">
    <source>
        <dbReference type="ARBA" id="ARBA00022723"/>
    </source>
</evidence>
<evidence type="ECO:0000313" key="7">
    <source>
        <dbReference type="EMBL" id="KAF2650251.1"/>
    </source>
</evidence>
<protein>
    <recommendedName>
        <fullName evidence="6">RING-type domain-containing protein</fullName>
    </recommendedName>
</protein>
<feature type="compositionally biased region" description="Low complexity" evidence="5">
    <location>
        <begin position="459"/>
        <end position="468"/>
    </location>
</feature>
<feature type="compositionally biased region" description="Basic and acidic residues" evidence="5">
    <location>
        <begin position="71"/>
        <end position="106"/>
    </location>
</feature>
<proteinExistence type="predicted"/>
<feature type="region of interest" description="Disordered" evidence="5">
    <location>
        <begin position="1"/>
        <end position="110"/>
    </location>
</feature>
<dbReference type="Proteomes" id="UP000799324">
    <property type="component" value="Unassembled WGS sequence"/>
</dbReference>
<feature type="compositionally biased region" description="Polar residues" evidence="5">
    <location>
        <begin position="738"/>
        <end position="752"/>
    </location>
</feature>
<dbReference type="InterPro" id="IPR013083">
    <property type="entry name" value="Znf_RING/FYVE/PHD"/>
</dbReference>
<dbReference type="OrthoDB" id="6105938at2759"/>
<dbReference type="GO" id="GO:0043161">
    <property type="term" value="P:proteasome-mediated ubiquitin-dependent protein catabolic process"/>
    <property type="evidence" value="ECO:0007669"/>
    <property type="project" value="TreeGrafter"/>
</dbReference>
<feature type="region of interest" description="Disordered" evidence="5">
    <location>
        <begin position="1147"/>
        <end position="1171"/>
    </location>
</feature>
<dbReference type="InterPro" id="IPR017907">
    <property type="entry name" value="Znf_RING_CS"/>
</dbReference>
<keyword evidence="1" id="KW-0479">Metal-binding</keyword>